<dbReference type="Proteomes" id="UP000316726">
    <property type="component" value="Chromosome 5"/>
</dbReference>
<dbReference type="Gene3D" id="3.40.50.2000">
    <property type="entry name" value="Glycogen Phosphorylase B"/>
    <property type="match status" value="1"/>
</dbReference>
<dbReference type="AlphaFoldDB" id="A0A5B8MPE8"/>
<protein>
    <recommendedName>
        <fullName evidence="4">Glycosyltransferase</fullName>
        <ecNumber evidence="4">2.4.1.-</ecNumber>
    </recommendedName>
</protein>
<evidence type="ECO:0000256" key="1">
    <source>
        <dbReference type="ARBA" id="ARBA00009995"/>
    </source>
</evidence>
<reference evidence="5" key="2">
    <citation type="submission" date="2021-01" db="EMBL/GenBank/DDBJ databases">
        <authorList>
            <person name="Corre E."/>
            <person name="Pelletier E."/>
            <person name="Niang G."/>
            <person name="Scheremetjew M."/>
            <person name="Finn R."/>
            <person name="Kale V."/>
            <person name="Holt S."/>
            <person name="Cochrane G."/>
            <person name="Meng A."/>
            <person name="Brown T."/>
            <person name="Cohen L."/>
        </authorList>
    </citation>
    <scope>NUCLEOTIDE SEQUENCE</scope>
    <source>
        <strain evidence="5">CCMP1205</strain>
    </source>
</reference>
<dbReference type="CDD" id="cd03784">
    <property type="entry name" value="GT1_Gtf-like"/>
    <property type="match status" value="1"/>
</dbReference>
<evidence type="ECO:0000256" key="3">
    <source>
        <dbReference type="RuleBase" id="RU003718"/>
    </source>
</evidence>
<organism evidence="6 7">
    <name type="scientific">Chloropicon primus</name>
    <dbReference type="NCBI Taxonomy" id="1764295"/>
    <lineage>
        <taxon>Eukaryota</taxon>
        <taxon>Viridiplantae</taxon>
        <taxon>Chlorophyta</taxon>
        <taxon>Chloropicophyceae</taxon>
        <taxon>Chloropicales</taxon>
        <taxon>Chloropicaceae</taxon>
        <taxon>Chloropicon</taxon>
    </lineage>
</organism>
<gene>
    <name evidence="6" type="ORF">A3770_05p37480</name>
    <name evidence="5" type="ORF">CPRI1469_LOCUS7099</name>
</gene>
<evidence type="ECO:0000313" key="7">
    <source>
        <dbReference type="Proteomes" id="UP000316726"/>
    </source>
</evidence>
<dbReference type="InterPro" id="IPR035595">
    <property type="entry name" value="UDP_glycos_trans_CS"/>
</dbReference>
<sequence>MAGEVVCFVLPSDRGHFNYAMLFAERLSDAYAVEVFAPHAARVYSPPFVSFHNLTALDDTRFDRMTRLFCAMSAHGSDPDPHKACDEANAYVGANIEEAIGEEFAADPQGAAGIQGTRENLIELKERVLRPDVALCIFDAVHFYKWVGDHCKEFGVPSLALCCTPLYLWRPADETPFPPDNLGVEPEYKEVRKDKDKVRHSKCYTLLPAILPEADAVPTGIVTGPVLCPTETGVPRDQQESFASSALREWMDASDKPIVYISLGSMLKGYPLIETIWTKLMREAADATRHRTLYSGWMPPGMGPQPGEEGELRCESWVPQAAVLAHPNTKAFVSHCGATSLNEAIFHQVPMIALPFFHDQRFNGKKLVEIGAATACLMKDTFDPAEARAAIAEALTSPRVRKTMKQLSDQIKACCGLEKVTKEAEKLIQESKL</sequence>
<reference evidence="6 7" key="1">
    <citation type="submission" date="2018-07" db="EMBL/GenBank/DDBJ databases">
        <title>The complete nuclear genome of the prasinophyte Chloropicon primus (CCMP1205).</title>
        <authorList>
            <person name="Pombert J.-F."/>
            <person name="Otis C."/>
            <person name="Turmel M."/>
            <person name="Lemieux C."/>
        </authorList>
    </citation>
    <scope>NUCLEOTIDE SEQUENCE [LARGE SCALE GENOMIC DNA]</scope>
    <source>
        <strain evidence="6 7">CCMP1205</strain>
    </source>
</reference>
<dbReference type="STRING" id="1764295.A0A5B8MPE8"/>
<evidence type="ECO:0000256" key="2">
    <source>
        <dbReference type="ARBA" id="ARBA00022679"/>
    </source>
</evidence>
<dbReference type="PANTHER" id="PTHR48047">
    <property type="entry name" value="GLYCOSYLTRANSFERASE"/>
    <property type="match status" value="1"/>
</dbReference>
<accession>A0A5B8MPE8</accession>
<dbReference type="EC" id="2.4.1.-" evidence="4"/>
<keyword evidence="2 3" id="KW-0808">Transferase</keyword>
<dbReference type="Pfam" id="PF00201">
    <property type="entry name" value="UDPGT"/>
    <property type="match status" value="1"/>
</dbReference>
<name>A0A5B8MPE8_9CHLO</name>
<dbReference type="InterPro" id="IPR002213">
    <property type="entry name" value="UDP_glucos_trans"/>
</dbReference>
<keyword evidence="3" id="KW-0328">Glycosyltransferase</keyword>
<proteinExistence type="inferred from homology"/>
<keyword evidence="7" id="KW-1185">Reference proteome</keyword>
<dbReference type="PROSITE" id="PS00375">
    <property type="entry name" value="UDPGT"/>
    <property type="match status" value="1"/>
</dbReference>
<dbReference type="SUPFAM" id="SSF53756">
    <property type="entry name" value="UDP-Glycosyltransferase/glycogen phosphorylase"/>
    <property type="match status" value="1"/>
</dbReference>
<evidence type="ECO:0000313" key="5">
    <source>
        <dbReference type="EMBL" id="CAD9718234.1"/>
    </source>
</evidence>
<evidence type="ECO:0000313" key="6">
    <source>
        <dbReference type="EMBL" id="QDZ21230.1"/>
    </source>
</evidence>
<dbReference type="PANTHER" id="PTHR48047:SF131">
    <property type="entry name" value="GLYCOSYLTRANSFERASE"/>
    <property type="match status" value="1"/>
</dbReference>
<comment type="similarity">
    <text evidence="1 3">Belongs to the UDP-glycosyltransferase family.</text>
</comment>
<dbReference type="EMBL" id="HBHL01010684">
    <property type="protein sequence ID" value="CAD9718234.1"/>
    <property type="molecule type" value="Transcribed_RNA"/>
</dbReference>
<dbReference type="GO" id="GO:0035251">
    <property type="term" value="F:UDP-glucosyltransferase activity"/>
    <property type="evidence" value="ECO:0007669"/>
    <property type="project" value="TreeGrafter"/>
</dbReference>
<evidence type="ECO:0000256" key="4">
    <source>
        <dbReference type="RuleBase" id="RU362057"/>
    </source>
</evidence>
<dbReference type="OrthoDB" id="550202at2759"/>
<dbReference type="EMBL" id="CP031038">
    <property type="protein sequence ID" value="QDZ21230.1"/>
    <property type="molecule type" value="Genomic_DNA"/>
</dbReference>